<evidence type="ECO:0000256" key="6">
    <source>
        <dbReference type="SAM" id="Coils"/>
    </source>
</evidence>
<feature type="domain" description="BHLH" evidence="8">
    <location>
        <begin position="330"/>
        <end position="381"/>
    </location>
</feature>
<feature type="region of interest" description="Disordered" evidence="7">
    <location>
        <begin position="36"/>
        <end position="65"/>
    </location>
</feature>
<dbReference type="PANTHER" id="PTHR15741:SF27">
    <property type="entry name" value="TRANSCRIPTION FACTOR AP-4"/>
    <property type="match status" value="1"/>
</dbReference>
<evidence type="ECO:0000256" key="3">
    <source>
        <dbReference type="ARBA" id="ARBA00023125"/>
    </source>
</evidence>
<comment type="caution">
    <text evidence="9">The sequence shown here is derived from an EMBL/GenBank/DDBJ whole genome shotgun (WGS) entry which is preliminary data.</text>
</comment>
<accession>A0A8H7RW46</accession>
<dbReference type="Pfam" id="PF00010">
    <property type="entry name" value="HLH"/>
    <property type="match status" value="1"/>
</dbReference>
<dbReference type="Proteomes" id="UP000646827">
    <property type="component" value="Unassembled WGS sequence"/>
</dbReference>
<feature type="compositionally biased region" description="Polar residues" evidence="7">
    <location>
        <begin position="291"/>
        <end position="300"/>
    </location>
</feature>
<dbReference type="InterPro" id="IPR011598">
    <property type="entry name" value="bHLH_dom"/>
</dbReference>
<feature type="compositionally biased region" description="Polar residues" evidence="7">
    <location>
        <begin position="55"/>
        <end position="65"/>
    </location>
</feature>
<evidence type="ECO:0000259" key="8">
    <source>
        <dbReference type="PROSITE" id="PS50888"/>
    </source>
</evidence>
<evidence type="ECO:0000256" key="1">
    <source>
        <dbReference type="ARBA" id="ARBA00004123"/>
    </source>
</evidence>
<dbReference type="GO" id="GO:0000978">
    <property type="term" value="F:RNA polymerase II cis-regulatory region sequence-specific DNA binding"/>
    <property type="evidence" value="ECO:0007669"/>
    <property type="project" value="TreeGrafter"/>
</dbReference>
<dbReference type="PANTHER" id="PTHR15741">
    <property type="entry name" value="BASIC HELIX-LOOP-HELIX ZIP TRANSCRIPTION FACTOR"/>
    <property type="match status" value="1"/>
</dbReference>
<reference evidence="9 10" key="1">
    <citation type="submission" date="2020-12" db="EMBL/GenBank/DDBJ databases">
        <title>Metabolic potential, ecology and presence of endohyphal bacteria is reflected in genomic diversity of Mucoromycotina.</title>
        <authorList>
            <person name="Muszewska A."/>
            <person name="Okrasinska A."/>
            <person name="Steczkiewicz K."/>
            <person name="Drgas O."/>
            <person name="Orlowska M."/>
            <person name="Perlinska-Lenart U."/>
            <person name="Aleksandrzak-Piekarczyk T."/>
            <person name="Szatraj K."/>
            <person name="Zielenkiewicz U."/>
            <person name="Pilsyk S."/>
            <person name="Malc E."/>
            <person name="Mieczkowski P."/>
            <person name="Kruszewska J.S."/>
            <person name="Biernat P."/>
            <person name="Pawlowska J."/>
        </authorList>
    </citation>
    <scope>NUCLEOTIDE SEQUENCE [LARGE SCALE GENOMIC DNA]</scope>
    <source>
        <strain evidence="9 10">CBS 142.35</strain>
    </source>
</reference>
<evidence type="ECO:0000256" key="5">
    <source>
        <dbReference type="ARBA" id="ARBA00023242"/>
    </source>
</evidence>
<gene>
    <name evidence="9" type="ORF">INT45_007621</name>
</gene>
<feature type="region of interest" description="Disordered" evidence="7">
    <location>
        <begin position="241"/>
        <end position="306"/>
    </location>
</feature>
<dbReference type="InterPro" id="IPR052207">
    <property type="entry name" value="Max-like/E-box_TFs"/>
</dbReference>
<feature type="compositionally biased region" description="Low complexity" evidence="7">
    <location>
        <begin position="125"/>
        <end position="196"/>
    </location>
</feature>
<evidence type="ECO:0000256" key="4">
    <source>
        <dbReference type="ARBA" id="ARBA00023163"/>
    </source>
</evidence>
<keyword evidence="10" id="KW-1185">Reference proteome</keyword>
<dbReference type="GO" id="GO:0046983">
    <property type="term" value="F:protein dimerization activity"/>
    <property type="evidence" value="ECO:0007669"/>
    <property type="project" value="InterPro"/>
</dbReference>
<name>A0A8H7RW46_9FUNG</name>
<dbReference type="EMBL" id="JAEPRB010000205">
    <property type="protein sequence ID" value="KAG2218894.1"/>
    <property type="molecule type" value="Genomic_DNA"/>
</dbReference>
<feature type="region of interest" description="Disordered" evidence="7">
    <location>
        <begin position="108"/>
        <end position="210"/>
    </location>
</feature>
<sequence length="421" mass="47307">MTQIVLASNATATATPAHGHHPHHHHHSNYPVDTMVPPTVPTAGLSRRPDDPSPTWGSPANVYSSGTVYRPQTEFHTYQGYGYPTPISLAYTSAIPMPYPVQQPARFGYCPEQMSPPQHRSYHHPASPDSESASSSSKSPQTPSATATAPTPTLNNTTTNTNNNTNTTTTTTTANTTTTDSTTNVQTTQPLVTPLVPSSPPKFSNPTTDRVKETIARANSVPMEFYHTEFLEYSKETYEKKVGARNKRKRQQQQQQQHNEDGGMIKKQKRNDDAEQVGNTEDVTSGVKVSPTATATTTFGDENVKDEEEQDFLKIIDDETDPDQLTNTELRRQIHIQSEQKRRAQIKDGFDELRKHLPGCNNKKMSKAALLNRTVQQMQHLKSMQVELLEEVERLMQENENLKKFQHEVFQRQAMEKMYTF</sequence>
<proteinExistence type="predicted"/>
<dbReference type="InterPro" id="IPR036638">
    <property type="entry name" value="HLH_DNA-bd_sf"/>
</dbReference>
<keyword evidence="5" id="KW-0539">Nucleus</keyword>
<dbReference type="OrthoDB" id="5778525at2759"/>
<keyword evidence="2" id="KW-0805">Transcription regulation</keyword>
<dbReference type="SMART" id="SM00353">
    <property type="entry name" value="HLH"/>
    <property type="match status" value="1"/>
</dbReference>
<evidence type="ECO:0000313" key="10">
    <source>
        <dbReference type="Proteomes" id="UP000646827"/>
    </source>
</evidence>
<dbReference type="CDD" id="cd11405">
    <property type="entry name" value="bHLHzip_MLXIP_like"/>
    <property type="match status" value="1"/>
</dbReference>
<keyword evidence="3" id="KW-0238">DNA-binding</keyword>
<dbReference type="PROSITE" id="PS50888">
    <property type="entry name" value="BHLH"/>
    <property type="match status" value="1"/>
</dbReference>
<dbReference type="GO" id="GO:0005634">
    <property type="term" value="C:nucleus"/>
    <property type="evidence" value="ECO:0007669"/>
    <property type="project" value="UniProtKB-SubCell"/>
</dbReference>
<dbReference type="SUPFAM" id="SSF47459">
    <property type="entry name" value="HLH, helix-loop-helix DNA-binding domain"/>
    <property type="match status" value="1"/>
</dbReference>
<protein>
    <recommendedName>
        <fullName evidence="8">BHLH domain-containing protein</fullName>
    </recommendedName>
</protein>
<dbReference type="GO" id="GO:0000981">
    <property type="term" value="F:DNA-binding transcription factor activity, RNA polymerase II-specific"/>
    <property type="evidence" value="ECO:0007669"/>
    <property type="project" value="TreeGrafter"/>
</dbReference>
<keyword evidence="4" id="KW-0804">Transcription</keyword>
<comment type="subcellular location">
    <subcellularLocation>
        <location evidence="1">Nucleus</location>
    </subcellularLocation>
</comment>
<evidence type="ECO:0000313" key="9">
    <source>
        <dbReference type="EMBL" id="KAG2218894.1"/>
    </source>
</evidence>
<dbReference type="Gene3D" id="4.10.280.10">
    <property type="entry name" value="Helix-loop-helix DNA-binding domain"/>
    <property type="match status" value="1"/>
</dbReference>
<feature type="coiled-coil region" evidence="6">
    <location>
        <begin position="378"/>
        <end position="408"/>
    </location>
</feature>
<dbReference type="AlphaFoldDB" id="A0A8H7RW46"/>
<evidence type="ECO:0000256" key="7">
    <source>
        <dbReference type="SAM" id="MobiDB-lite"/>
    </source>
</evidence>
<keyword evidence="6" id="KW-0175">Coiled coil</keyword>
<evidence type="ECO:0000256" key="2">
    <source>
        <dbReference type="ARBA" id="ARBA00023015"/>
    </source>
</evidence>
<organism evidence="9 10">
    <name type="scientific">Circinella minor</name>
    <dbReference type="NCBI Taxonomy" id="1195481"/>
    <lineage>
        <taxon>Eukaryota</taxon>
        <taxon>Fungi</taxon>
        <taxon>Fungi incertae sedis</taxon>
        <taxon>Mucoromycota</taxon>
        <taxon>Mucoromycotina</taxon>
        <taxon>Mucoromycetes</taxon>
        <taxon>Mucorales</taxon>
        <taxon>Lichtheimiaceae</taxon>
        <taxon>Circinella</taxon>
    </lineage>
</organism>